<evidence type="ECO:0000313" key="2">
    <source>
        <dbReference type="EMBL" id="ELR08382.1"/>
    </source>
</evidence>
<dbReference type="AlphaFoldDB" id="L8G5H7"/>
<dbReference type="Proteomes" id="UP000011064">
    <property type="component" value="Unassembled WGS sequence"/>
</dbReference>
<protein>
    <submittedName>
        <fullName evidence="2">Uncharacterized protein</fullName>
    </submittedName>
</protein>
<keyword evidence="3" id="KW-1185">Reference proteome</keyword>
<name>L8G5H7_PSED2</name>
<accession>L8G5H7</accession>
<evidence type="ECO:0000256" key="1">
    <source>
        <dbReference type="SAM" id="Phobius"/>
    </source>
</evidence>
<dbReference type="EMBL" id="GL573217">
    <property type="protein sequence ID" value="ELR08382.1"/>
    <property type="molecule type" value="Genomic_DNA"/>
</dbReference>
<proteinExistence type="predicted"/>
<keyword evidence="1" id="KW-1133">Transmembrane helix</keyword>
<organism evidence="2 3">
    <name type="scientific">Pseudogymnoascus destructans (strain ATCC MYA-4855 / 20631-21)</name>
    <name type="common">Bat white-nose syndrome fungus</name>
    <name type="synonym">Geomyces destructans</name>
    <dbReference type="NCBI Taxonomy" id="658429"/>
    <lineage>
        <taxon>Eukaryota</taxon>
        <taxon>Fungi</taxon>
        <taxon>Dikarya</taxon>
        <taxon>Ascomycota</taxon>
        <taxon>Pezizomycotina</taxon>
        <taxon>Leotiomycetes</taxon>
        <taxon>Thelebolales</taxon>
        <taxon>Thelebolaceae</taxon>
        <taxon>Pseudogymnoascus</taxon>
    </lineage>
</organism>
<feature type="transmembrane region" description="Helical" evidence="1">
    <location>
        <begin position="45"/>
        <end position="68"/>
    </location>
</feature>
<evidence type="ECO:0000313" key="3">
    <source>
        <dbReference type="Proteomes" id="UP000011064"/>
    </source>
</evidence>
<sequence>MFSLFCAILFVYFLVLRYSEFSVPGHGHLRQIKHTGELKLLAKYYSYFSSVLFNCFKLAFVLSFLALANTLCFPHFPFDANQTAFDQVRFSRLDSPVQVSPLYLVFSPFLYFR</sequence>
<keyword evidence="1" id="KW-0472">Membrane</keyword>
<dbReference type="InParanoid" id="L8G5H7"/>
<gene>
    <name evidence="2" type="ORF">GMDG_03171</name>
</gene>
<dbReference type="VEuPathDB" id="FungiDB:GMDG_03171"/>
<keyword evidence="1" id="KW-0812">Transmembrane</keyword>
<dbReference type="HOGENOM" id="CLU_2134621_0_0_1"/>
<reference evidence="3" key="1">
    <citation type="submission" date="2010-09" db="EMBL/GenBank/DDBJ databases">
        <title>The genome sequence of Geomyces destructans 20631-21.</title>
        <authorList>
            <consortium name="The Broad Institute Genome Sequencing Platform"/>
            <person name="Cuomo C.A."/>
            <person name="Blehert D.S."/>
            <person name="Lorch J.M."/>
            <person name="Young S.K."/>
            <person name="Zeng Q."/>
            <person name="Gargeya S."/>
            <person name="Fitzgerald M."/>
            <person name="Haas B."/>
            <person name="Abouelleil A."/>
            <person name="Alvarado L."/>
            <person name="Arachchi H.M."/>
            <person name="Berlin A."/>
            <person name="Brown A."/>
            <person name="Chapman S.B."/>
            <person name="Chen Z."/>
            <person name="Dunbar C."/>
            <person name="Freedman E."/>
            <person name="Gearin G."/>
            <person name="Gellesch M."/>
            <person name="Goldberg J."/>
            <person name="Griggs A."/>
            <person name="Gujja S."/>
            <person name="Heiman D."/>
            <person name="Howarth C."/>
            <person name="Larson L."/>
            <person name="Lui A."/>
            <person name="MacDonald P.J.P."/>
            <person name="Montmayeur A."/>
            <person name="Murphy C."/>
            <person name="Neiman D."/>
            <person name="Pearson M."/>
            <person name="Priest M."/>
            <person name="Roberts A."/>
            <person name="Saif S."/>
            <person name="Shea T."/>
            <person name="Shenoy N."/>
            <person name="Sisk P."/>
            <person name="Stolte C."/>
            <person name="Sykes S."/>
            <person name="Wortman J."/>
            <person name="Nusbaum C."/>
            <person name="Birren B."/>
        </authorList>
    </citation>
    <scope>NUCLEOTIDE SEQUENCE [LARGE SCALE GENOMIC DNA]</scope>
    <source>
        <strain evidence="3">ATCC MYA-4855 / 20631-21</strain>
    </source>
</reference>